<dbReference type="EMBL" id="FOAZ01000017">
    <property type="protein sequence ID" value="SEM04263.1"/>
    <property type="molecule type" value="Genomic_DNA"/>
</dbReference>
<keyword evidence="3" id="KW-1185">Reference proteome</keyword>
<evidence type="ECO:0000313" key="2">
    <source>
        <dbReference type="EMBL" id="SEM04263.1"/>
    </source>
</evidence>
<dbReference type="RefSeq" id="WP_052438364.1">
    <property type="nucleotide sequence ID" value="NZ_BBPN01000004.1"/>
</dbReference>
<dbReference type="STRING" id="235985.SAMN05414137_11787"/>
<evidence type="ECO:0000256" key="1">
    <source>
        <dbReference type="SAM" id="Phobius"/>
    </source>
</evidence>
<reference evidence="3" key="1">
    <citation type="submission" date="2016-10" db="EMBL/GenBank/DDBJ databases">
        <authorList>
            <person name="Varghese N."/>
        </authorList>
    </citation>
    <scope>NUCLEOTIDE SEQUENCE [LARGE SCALE GENOMIC DNA]</scope>
    <source>
        <strain evidence="3">DSM 45096 / BCRC 16803 / CGMCC 4.1857 / CIP 109030 / JCM 12277 / KCTC 19219 / NBRC 100920 / 33214</strain>
    </source>
</reference>
<feature type="transmembrane region" description="Helical" evidence="1">
    <location>
        <begin position="232"/>
        <end position="250"/>
    </location>
</feature>
<keyword evidence="1" id="KW-0472">Membrane</keyword>
<sequence length="260" mass="27200">MSAMLRRPRSRTVRMSALCLGLLALGWLLTPLTATPPLYDGLGFPDEPYRYVVAPPGYQHTAAPSVGEDDGIVFKGVGPQLLLPVSDENGPQVQAGIPASQLSIPAGTTQLAAKATPLALTGAAPSDGTVWGNVYRVTVTSDRGPVAATGRPTSDSVISLRAPSAQQPAPVMEYRATPGAPWQDLRTTRVGNDIYQSPLPGLGDYALVRVTHHAAPAASPGVSPAREALRTLPWVLAGLLAAFAPAILAVRLHRRRSGEA</sequence>
<keyword evidence="1" id="KW-1133">Transmembrane helix</keyword>
<gene>
    <name evidence="2" type="ORF">SAMN05414137_11787</name>
</gene>
<dbReference type="OrthoDB" id="5186847at2"/>
<proteinExistence type="predicted"/>
<protein>
    <submittedName>
        <fullName evidence="2">Uncharacterized protein</fullName>
    </submittedName>
</protein>
<dbReference type="Proteomes" id="UP000183015">
    <property type="component" value="Unassembled WGS sequence"/>
</dbReference>
<dbReference type="AlphaFoldDB" id="A0A1H7V500"/>
<name>A0A1H7V500_STRJI</name>
<organism evidence="2 3">
    <name type="scientific">Streptacidiphilus jiangxiensis</name>
    <dbReference type="NCBI Taxonomy" id="235985"/>
    <lineage>
        <taxon>Bacteria</taxon>
        <taxon>Bacillati</taxon>
        <taxon>Actinomycetota</taxon>
        <taxon>Actinomycetes</taxon>
        <taxon>Kitasatosporales</taxon>
        <taxon>Streptomycetaceae</taxon>
        <taxon>Streptacidiphilus</taxon>
    </lineage>
</organism>
<accession>A0A1H7V500</accession>
<keyword evidence="1" id="KW-0812">Transmembrane</keyword>
<evidence type="ECO:0000313" key="3">
    <source>
        <dbReference type="Proteomes" id="UP000183015"/>
    </source>
</evidence>